<accession>A0Q1X8</accession>
<evidence type="ECO:0000313" key="2">
    <source>
        <dbReference type="Proteomes" id="UP000008220"/>
    </source>
</evidence>
<dbReference type="AlphaFoldDB" id="A0Q1X8"/>
<keyword evidence="2" id="KW-1185">Reference proteome</keyword>
<dbReference type="RefSeq" id="WP_011722620.1">
    <property type="nucleotide sequence ID" value="NC_008593.1"/>
</dbReference>
<evidence type="ECO:0008006" key="3">
    <source>
        <dbReference type="Google" id="ProtNLM"/>
    </source>
</evidence>
<proteinExistence type="predicted"/>
<reference evidence="1 2" key="1">
    <citation type="journal article" date="2006" name="Nat. Biotechnol.">
        <title>The genome and transcriptomes of the anti-tumor agent Clostridium novyi-NT.</title>
        <authorList>
            <person name="Bettegowda C."/>
            <person name="Huang X."/>
            <person name="Lin J."/>
            <person name="Cheong I."/>
            <person name="Kohli M."/>
            <person name="Szabo S.A."/>
            <person name="Zhang X."/>
            <person name="Diaz L.A. Jr."/>
            <person name="Velculescu V.E."/>
            <person name="Parmigiani G."/>
            <person name="Kinzler K.W."/>
            <person name="Vogelstein B."/>
            <person name="Zhou S."/>
        </authorList>
    </citation>
    <scope>NUCLEOTIDE SEQUENCE [LARGE SCALE GENOMIC DNA]</scope>
    <source>
        <strain evidence="1 2">NT</strain>
    </source>
</reference>
<sequence>MNNIDNIQCSVCEQYAIDKVKIKKTNDVIYICEECDRFWINKEDISDFNKAEVFEEYMIERGLSPYWDELEIIEEYI</sequence>
<dbReference type="KEGG" id="cno:NT01CX_0121"/>
<organism evidence="1 2">
    <name type="scientific">Clostridium novyi (strain NT)</name>
    <dbReference type="NCBI Taxonomy" id="386415"/>
    <lineage>
        <taxon>Bacteria</taxon>
        <taxon>Bacillati</taxon>
        <taxon>Bacillota</taxon>
        <taxon>Clostridia</taxon>
        <taxon>Eubacteriales</taxon>
        <taxon>Clostridiaceae</taxon>
        <taxon>Clostridium</taxon>
    </lineage>
</organism>
<protein>
    <recommendedName>
        <fullName evidence="3">Transcription factor zinc-finger domain-containing protein</fullName>
    </recommendedName>
</protein>
<gene>
    <name evidence="1" type="ordered locus">NT01CX_0121</name>
</gene>
<dbReference type="eggNOG" id="ENOG50327M5">
    <property type="taxonomic scope" value="Bacteria"/>
</dbReference>
<dbReference type="HOGENOM" id="CLU_191519_0_0_9"/>
<dbReference type="STRING" id="386415.NT01CX_0121"/>
<evidence type="ECO:0000313" key="1">
    <source>
        <dbReference type="EMBL" id="ABK62290.1"/>
    </source>
</evidence>
<dbReference type="EMBL" id="CP000382">
    <property type="protein sequence ID" value="ABK62290.1"/>
    <property type="molecule type" value="Genomic_DNA"/>
</dbReference>
<name>A0Q1X8_CLONN</name>
<dbReference type="Proteomes" id="UP000008220">
    <property type="component" value="Chromosome"/>
</dbReference>